<accession>A0A0R0I6E8</accession>
<evidence type="ECO:0000313" key="1">
    <source>
        <dbReference type="EMBL" id="KRH37942.1"/>
    </source>
</evidence>
<gene>
    <name evidence="1" type="ORF">GLYMA_09G100000</name>
</gene>
<evidence type="ECO:0000313" key="3">
    <source>
        <dbReference type="Proteomes" id="UP000008827"/>
    </source>
</evidence>
<dbReference type="EMBL" id="CM000842">
    <property type="protein sequence ID" value="KRH37942.1"/>
    <property type="molecule type" value="Genomic_DNA"/>
</dbReference>
<dbReference type="EnsemblPlants" id="KRH37942">
    <property type="protein sequence ID" value="KRH37942"/>
    <property type="gene ID" value="GLYMA_09G100000"/>
</dbReference>
<dbReference type="Proteomes" id="UP000008827">
    <property type="component" value="Chromosome 9"/>
</dbReference>
<keyword evidence="3" id="KW-1185">Reference proteome</keyword>
<protein>
    <submittedName>
        <fullName evidence="1 2">Uncharacterized protein</fullName>
    </submittedName>
</protein>
<reference evidence="1" key="3">
    <citation type="submission" date="2018-07" db="EMBL/GenBank/DDBJ databases">
        <title>WGS assembly of Glycine max.</title>
        <authorList>
            <person name="Schmutz J."/>
            <person name="Cannon S."/>
            <person name="Schlueter J."/>
            <person name="Ma J."/>
            <person name="Mitros T."/>
            <person name="Nelson W."/>
            <person name="Hyten D."/>
            <person name="Song Q."/>
            <person name="Thelen J."/>
            <person name="Cheng J."/>
            <person name="Xu D."/>
            <person name="Hellsten U."/>
            <person name="May G."/>
            <person name="Yu Y."/>
            <person name="Sakurai T."/>
            <person name="Umezawa T."/>
            <person name="Bhattacharyya M."/>
            <person name="Sandhu D."/>
            <person name="Valliyodan B."/>
            <person name="Lindquist E."/>
            <person name="Peto M."/>
            <person name="Grant D."/>
            <person name="Shu S."/>
            <person name="Goodstein D."/>
            <person name="Barry K."/>
            <person name="Futrell-Griggs M."/>
            <person name="Abernathy B."/>
            <person name="Du J."/>
            <person name="Tian Z."/>
            <person name="Zhu L."/>
            <person name="Gill N."/>
            <person name="Joshi T."/>
            <person name="Libault M."/>
            <person name="Sethuraman A."/>
            <person name="Zhang X."/>
            <person name="Shinozaki K."/>
            <person name="Nguyen H."/>
            <person name="Wing R."/>
            <person name="Cregan P."/>
            <person name="Specht J."/>
            <person name="Grimwood J."/>
            <person name="Rokhsar D."/>
            <person name="Stacey G."/>
            <person name="Shoemaker R."/>
            <person name="Jackson S."/>
        </authorList>
    </citation>
    <scope>NUCLEOTIDE SEQUENCE</scope>
    <source>
        <tissue evidence="1">Callus</tissue>
    </source>
</reference>
<sequence>MGCDLSMIERRFGVKHLDSFNTTSVDMMICQVWKCRYGGGESDPKEVLGVDNTGDFEGSVSIVSDTIGISNINQWILPQIRWVILKDLFLLYQIRLVYSISINRYLPQRRRVLWEF</sequence>
<organism evidence="1">
    <name type="scientific">Glycine max</name>
    <name type="common">Soybean</name>
    <name type="synonym">Glycine hispida</name>
    <dbReference type="NCBI Taxonomy" id="3847"/>
    <lineage>
        <taxon>Eukaryota</taxon>
        <taxon>Viridiplantae</taxon>
        <taxon>Streptophyta</taxon>
        <taxon>Embryophyta</taxon>
        <taxon>Tracheophyta</taxon>
        <taxon>Spermatophyta</taxon>
        <taxon>Magnoliopsida</taxon>
        <taxon>eudicotyledons</taxon>
        <taxon>Gunneridae</taxon>
        <taxon>Pentapetalae</taxon>
        <taxon>rosids</taxon>
        <taxon>fabids</taxon>
        <taxon>Fabales</taxon>
        <taxon>Fabaceae</taxon>
        <taxon>Papilionoideae</taxon>
        <taxon>50 kb inversion clade</taxon>
        <taxon>NPAAA clade</taxon>
        <taxon>indigoferoid/millettioid clade</taxon>
        <taxon>Phaseoleae</taxon>
        <taxon>Glycine</taxon>
        <taxon>Glycine subgen. Soja</taxon>
    </lineage>
</organism>
<name>A0A0R0I6E8_SOYBN</name>
<evidence type="ECO:0000313" key="2">
    <source>
        <dbReference type="EnsemblPlants" id="KRH37942"/>
    </source>
</evidence>
<proteinExistence type="predicted"/>
<reference evidence="1 2" key="1">
    <citation type="journal article" date="2010" name="Nature">
        <title>Genome sequence of the palaeopolyploid soybean.</title>
        <authorList>
            <person name="Schmutz J."/>
            <person name="Cannon S.B."/>
            <person name="Schlueter J."/>
            <person name="Ma J."/>
            <person name="Mitros T."/>
            <person name="Nelson W."/>
            <person name="Hyten D.L."/>
            <person name="Song Q."/>
            <person name="Thelen J.J."/>
            <person name="Cheng J."/>
            <person name="Xu D."/>
            <person name="Hellsten U."/>
            <person name="May G.D."/>
            <person name="Yu Y."/>
            <person name="Sakurai T."/>
            <person name="Umezawa T."/>
            <person name="Bhattacharyya M.K."/>
            <person name="Sandhu D."/>
            <person name="Valliyodan B."/>
            <person name="Lindquist E."/>
            <person name="Peto M."/>
            <person name="Grant D."/>
            <person name="Shu S."/>
            <person name="Goodstein D."/>
            <person name="Barry K."/>
            <person name="Futrell-Griggs M."/>
            <person name="Abernathy B."/>
            <person name="Du J."/>
            <person name="Tian Z."/>
            <person name="Zhu L."/>
            <person name="Gill N."/>
            <person name="Joshi T."/>
            <person name="Libault M."/>
            <person name="Sethuraman A."/>
            <person name="Zhang X.-C."/>
            <person name="Shinozaki K."/>
            <person name="Nguyen H.T."/>
            <person name="Wing R.A."/>
            <person name="Cregan P."/>
            <person name="Specht J."/>
            <person name="Grimwood J."/>
            <person name="Rokhsar D."/>
            <person name="Stacey G."/>
            <person name="Shoemaker R.C."/>
            <person name="Jackson S.A."/>
        </authorList>
    </citation>
    <scope>NUCLEOTIDE SEQUENCE [LARGE SCALE GENOMIC DNA]</scope>
    <source>
        <strain evidence="2">cv. Williams 82</strain>
        <tissue evidence="1">Callus</tissue>
    </source>
</reference>
<dbReference type="Gramene" id="KRH37942">
    <property type="protein sequence ID" value="KRH37942"/>
    <property type="gene ID" value="GLYMA_09G100000"/>
</dbReference>
<dbReference type="AlphaFoldDB" id="A0A0R0I6E8"/>
<reference evidence="2" key="2">
    <citation type="submission" date="2018-02" db="UniProtKB">
        <authorList>
            <consortium name="EnsemblPlants"/>
        </authorList>
    </citation>
    <scope>IDENTIFICATION</scope>
    <source>
        <strain evidence="2">Williams 82</strain>
    </source>
</reference>
<dbReference type="InParanoid" id="A0A0R0I6E8"/>